<reference evidence="9" key="2">
    <citation type="submission" date="2025-09" db="UniProtKB">
        <authorList>
            <consortium name="Ensembl"/>
        </authorList>
    </citation>
    <scope>IDENTIFICATION</scope>
</reference>
<keyword evidence="5" id="KW-0547">Nucleotide-binding</keyword>
<dbReference type="PANTHER" id="PTHR24106">
    <property type="entry name" value="NACHT, LRR AND CARD DOMAINS-CONTAINING"/>
    <property type="match status" value="1"/>
</dbReference>
<name>A0A3P8NZE9_ASTCA</name>
<evidence type="ECO:0000256" key="7">
    <source>
        <dbReference type="SAM" id="MobiDB-lite"/>
    </source>
</evidence>
<dbReference type="PROSITE" id="PS50837">
    <property type="entry name" value="NACHT"/>
    <property type="match status" value="1"/>
</dbReference>
<keyword evidence="4" id="KW-0677">Repeat</keyword>
<dbReference type="Bgee" id="ENSACLG00000006913">
    <property type="expression patterns" value="Expressed in anal fin and 8 other cell types or tissues"/>
</dbReference>
<dbReference type="SUPFAM" id="SSF52047">
    <property type="entry name" value="RNI-like"/>
    <property type="match status" value="1"/>
</dbReference>
<dbReference type="GeneTree" id="ENSGT01150000286915"/>
<organism evidence="9 10">
    <name type="scientific">Astatotilapia calliptera</name>
    <name type="common">Eastern happy</name>
    <name type="synonym">Chromis callipterus</name>
    <dbReference type="NCBI Taxonomy" id="8154"/>
    <lineage>
        <taxon>Eukaryota</taxon>
        <taxon>Metazoa</taxon>
        <taxon>Chordata</taxon>
        <taxon>Craniata</taxon>
        <taxon>Vertebrata</taxon>
        <taxon>Euteleostomi</taxon>
        <taxon>Actinopterygii</taxon>
        <taxon>Neopterygii</taxon>
        <taxon>Teleostei</taxon>
        <taxon>Neoteleostei</taxon>
        <taxon>Acanthomorphata</taxon>
        <taxon>Ovalentaria</taxon>
        <taxon>Cichlomorphae</taxon>
        <taxon>Cichliformes</taxon>
        <taxon>Cichlidae</taxon>
        <taxon>African cichlids</taxon>
        <taxon>Pseudocrenilabrinae</taxon>
        <taxon>Haplochromini</taxon>
        <taxon>Astatotilapia</taxon>
    </lineage>
</organism>
<evidence type="ECO:0000256" key="6">
    <source>
        <dbReference type="ARBA" id="ARBA00022840"/>
    </source>
</evidence>
<dbReference type="InterPro" id="IPR032675">
    <property type="entry name" value="LRR_dom_sf"/>
</dbReference>
<dbReference type="InterPro" id="IPR041075">
    <property type="entry name" value="NOD1/2_WH"/>
</dbReference>
<evidence type="ECO:0000256" key="2">
    <source>
        <dbReference type="ARBA" id="ARBA00022490"/>
    </source>
</evidence>
<dbReference type="AlphaFoldDB" id="A0A3P8NZE9"/>
<keyword evidence="10" id="KW-1185">Reference proteome</keyword>
<gene>
    <name evidence="9" type="primary">NLRC3</name>
</gene>
<dbReference type="Proteomes" id="UP000265100">
    <property type="component" value="Unplaced"/>
</dbReference>
<evidence type="ECO:0000313" key="9">
    <source>
        <dbReference type="Ensembl" id="ENSACLP00000010152.2"/>
    </source>
</evidence>
<sequence>MMMEEEEDRAESAGSSCPSVRSDWSKGRNPAFSGEPGATRGQRSQSAGSSCPSVRSDWSKDFPPFFSGEPGATRVEQQSSEVPSGQSAQQHQTQLDSIFMLLEDNIITFVKNELKKIQKALNPNKPQCLEFQREDDEQRRNSREAFVKITVDFLRRMKQEELADRLQRQLPAAVCHRKLKSKLKKKFQCVFEGIAKAGNPTLLNQIYTELYITEGGTAEVNDEHEVRQIETASRKPDRPETTIRQEDIFKASPGRDEPIRTVLTKGVAGIGKTVLTQKYSLDWAEDKANQDIQFIFPFTFRELNVLKEEKFSLVGLVHHFFTETKEAGICSFEDFQVVFIFDGLDECRLPLDFHKTTILTDPRKSTSVDVLLINLIKGKLLPSAHLWITTRPAAANQIPPDCVGMVTEVRGFTDPQKEEYFRKRFRNEEQASRIISHIKTSRSLHIMCHIPVFCWITATVLEDVLETREGGQLPNTLTEMYIHFLVVQAKVKKVKYDGGTETDPHWNKKNRKMIKSLGKLAFDQLQKGNLIFYESDLTECGIDIRAASVYSGVFTQIFKEERGLYQDKVFCFIHLSVQEFLAALHVHLTFINSGLNLLEQQQTTSKKSKLFNKPNLQSLHQSAVNKALQSPNGHLDLFLRFLLGLSLQTNQTLLRGLLTQTGSNWQTNQETVQYIKEKLSENLSAEKSINLIHCLNELNDRSLVEEIQQSLRSGSLSTDKLSPAQWSALVFILLSSEEDLDVFDLKKYSASEEALLRLLPVVKASNKALLSHCDLSERSCEALASGLSSQTSNLRQLDLSNINLKDSGVKLLSEGLKSPRCTLETL</sequence>
<dbReference type="GO" id="GO:0005737">
    <property type="term" value="C:cytoplasm"/>
    <property type="evidence" value="ECO:0007669"/>
    <property type="project" value="UniProtKB-SubCell"/>
</dbReference>
<evidence type="ECO:0000313" key="10">
    <source>
        <dbReference type="Proteomes" id="UP000265100"/>
    </source>
</evidence>
<protein>
    <recommendedName>
        <fullName evidence="8">NACHT domain-containing protein</fullName>
    </recommendedName>
</protein>
<keyword evidence="6" id="KW-0067">ATP-binding</keyword>
<dbReference type="InterPro" id="IPR029495">
    <property type="entry name" value="NACHT-assoc"/>
</dbReference>
<dbReference type="GO" id="GO:0005524">
    <property type="term" value="F:ATP binding"/>
    <property type="evidence" value="ECO:0007669"/>
    <property type="project" value="UniProtKB-KW"/>
</dbReference>
<feature type="region of interest" description="Disordered" evidence="7">
    <location>
        <begin position="1"/>
        <end position="91"/>
    </location>
</feature>
<evidence type="ECO:0000256" key="3">
    <source>
        <dbReference type="ARBA" id="ARBA00022614"/>
    </source>
</evidence>
<reference evidence="9" key="1">
    <citation type="submission" date="2025-08" db="UniProtKB">
        <authorList>
            <consortium name="Ensembl"/>
        </authorList>
    </citation>
    <scope>IDENTIFICATION</scope>
</reference>
<evidence type="ECO:0000259" key="8">
    <source>
        <dbReference type="PROSITE" id="PS50837"/>
    </source>
</evidence>
<dbReference type="Pfam" id="PF17779">
    <property type="entry name" value="WHD_NOD2"/>
    <property type="match status" value="1"/>
</dbReference>
<dbReference type="SMART" id="SM00368">
    <property type="entry name" value="LRR_RI"/>
    <property type="match status" value="2"/>
</dbReference>
<comment type="subcellular location">
    <subcellularLocation>
        <location evidence="1">Cytoplasm</location>
    </subcellularLocation>
</comment>
<dbReference type="Ensembl" id="ENSACLT00000010394.2">
    <property type="protein sequence ID" value="ENSACLP00000010152.2"/>
    <property type="gene ID" value="ENSACLG00000017424.2"/>
</dbReference>
<dbReference type="Gene3D" id="3.80.10.10">
    <property type="entry name" value="Ribonuclease Inhibitor"/>
    <property type="match status" value="1"/>
</dbReference>
<feature type="compositionally biased region" description="Polar residues" evidence="7">
    <location>
        <begin position="75"/>
        <end position="91"/>
    </location>
</feature>
<feature type="compositionally biased region" description="Polar residues" evidence="7">
    <location>
        <begin position="41"/>
        <end position="53"/>
    </location>
</feature>
<dbReference type="SMART" id="SM01288">
    <property type="entry name" value="FISNA"/>
    <property type="match status" value="1"/>
</dbReference>
<keyword evidence="3" id="KW-0433">Leucine-rich repeat</keyword>
<accession>A0A3P8NZE9</accession>
<dbReference type="InterPro" id="IPR007111">
    <property type="entry name" value="NACHT_NTPase"/>
</dbReference>
<dbReference type="Pfam" id="PF14484">
    <property type="entry name" value="FISNA"/>
    <property type="match status" value="1"/>
</dbReference>
<dbReference type="InterPro" id="IPR041267">
    <property type="entry name" value="NLRP_HD2"/>
</dbReference>
<dbReference type="FunFam" id="3.40.50.300:FF:001524">
    <property type="entry name" value="Si:dkey-126g1.7"/>
    <property type="match status" value="1"/>
</dbReference>
<dbReference type="Pfam" id="PF05729">
    <property type="entry name" value="NACHT"/>
    <property type="match status" value="1"/>
</dbReference>
<evidence type="ECO:0000256" key="5">
    <source>
        <dbReference type="ARBA" id="ARBA00022741"/>
    </source>
</evidence>
<dbReference type="InterPro" id="IPR051261">
    <property type="entry name" value="NLR"/>
</dbReference>
<dbReference type="InterPro" id="IPR027417">
    <property type="entry name" value="P-loop_NTPase"/>
</dbReference>
<dbReference type="Pfam" id="PF17776">
    <property type="entry name" value="NLRC4_HD2"/>
    <property type="match status" value="1"/>
</dbReference>
<keyword evidence="2" id="KW-0963">Cytoplasm</keyword>
<evidence type="ECO:0000256" key="4">
    <source>
        <dbReference type="ARBA" id="ARBA00022737"/>
    </source>
</evidence>
<evidence type="ECO:0000256" key="1">
    <source>
        <dbReference type="ARBA" id="ARBA00004496"/>
    </source>
</evidence>
<proteinExistence type="predicted"/>
<dbReference type="Gene3D" id="3.40.50.300">
    <property type="entry name" value="P-loop containing nucleotide triphosphate hydrolases"/>
    <property type="match status" value="1"/>
</dbReference>
<feature type="domain" description="NACHT" evidence="8">
    <location>
        <begin position="260"/>
        <end position="394"/>
    </location>
</feature>